<proteinExistence type="predicted"/>
<evidence type="ECO:0000313" key="3">
    <source>
        <dbReference type="EMBL" id="AQV94112.1"/>
    </source>
</evidence>
<gene>
    <name evidence="3" type="ORF">BJN34_09445</name>
</gene>
<protein>
    <submittedName>
        <fullName evidence="3">Uncharacterized protein</fullName>
    </submittedName>
</protein>
<feature type="transmembrane region" description="Helical" evidence="2">
    <location>
        <begin position="51"/>
        <end position="73"/>
    </location>
</feature>
<dbReference type="EMBL" id="CP017757">
    <property type="protein sequence ID" value="AQV94112.1"/>
    <property type="molecule type" value="Genomic_DNA"/>
</dbReference>
<dbReference type="AlphaFoldDB" id="A0A1U9UN53"/>
<evidence type="ECO:0000256" key="2">
    <source>
        <dbReference type="SAM" id="Phobius"/>
    </source>
</evidence>
<keyword evidence="2" id="KW-1133">Transmembrane helix</keyword>
<name>A0A1U9UN53_CUPNE</name>
<reference evidence="4" key="1">
    <citation type="submission" date="2017-02" db="EMBL/GenBank/DDBJ databases">
        <title>Complete genome sequence of Cupriavidus necator strain NH9, a 3-chlorobenzoate degrader.</title>
        <authorList>
            <person name="Moriuchi R."/>
            <person name="Dohra H."/>
            <person name="Ogawa N."/>
        </authorList>
    </citation>
    <scope>NUCLEOTIDE SEQUENCE [LARGE SCALE GENOMIC DNA]</scope>
    <source>
        <strain evidence="4">NH9</strain>
    </source>
</reference>
<sequence length="153" mass="16390">MGTARTQHQDDGQIDAATEKAHRSGRAASATIGAAKAQARAAVWACRRRTAAWLAGVVGTVKGLTTVLAALVLHRLRQVIVNSAQQGIKRWRLKQGMAHDAVSFIARHNKGDIFPQARACTLPEGTSPASINILAQIPTLSASRKPLMHKDED</sequence>
<accession>A0A1U9UN53</accession>
<organism evidence="3 4">
    <name type="scientific">Cupriavidus necator</name>
    <name type="common">Alcaligenes eutrophus</name>
    <name type="synonym">Ralstonia eutropha</name>
    <dbReference type="NCBI Taxonomy" id="106590"/>
    <lineage>
        <taxon>Bacteria</taxon>
        <taxon>Pseudomonadati</taxon>
        <taxon>Pseudomonadota</taxon>
        <taxon>Betaproteobacteria</taxon>
        <taxon>Burkholderiales</taxon>
        <taxon>Burkholderiaceae</taxon>
        <taxon>Cupriavidus</taxon>
    </lineage>
</organism>
<feature type="compositionally biased region" description="Basic and acidic residues" evidence="1">
    <location>
        <begin position="7"/>
        <end position="22"/>
    </location>
</feature>
<dbReference type="Proteomes" id="UP000189627">
    <property type="component" value="Chromosome 1"/>
</dbReference>
<evidence type="ECO:0000256" key="1">
    <source>
        <dbReference type="SAM" id="MobiDB-lite"/>
    </source>
</evidence>
<keyword evidence="2" id="KW-0472">Membrane</keyword>
<evidence type="ECO:0000313" key="4">
    <source>
        <dbReference type="Proteomes" id="UP000189627"/>
    </source>
</evidence>
<feature type="region of interest" description="Disordered" evidence="1">
    <location>
        <begin position="1"/>
        <end position="29"/>
    </location>
</feature>
<dbReference type="KEGG" id="cuh:BJN34_09445"/>
<keyword evidence="2" id="KW-0812">Transmembrane</keyword>